<sequence length="75" mass="8917">MVRLPEVAWTSLFISNYLTTSHKVHVHGITNWVPLMEKLFMRYNFSLKDYKIRQQMTFFTVDSPAVARIQLIGWI</sequence>
<reference evidence="2" key="1">
    <citation type="submission" date="2016-04" db="EMBL/GenBank/DDBJ databases">
        <title>Comparative genomics of biotechnologically important yeasts.</title>
        <authorList>
            <consortium name="DOE Joint Genome Institute"/>
            <person name="Riley R."/>
            <person name="Haridas S."/>
            <person name="Wolfe K.H."/>
            <person name="Lopes M.R."/>
            <person name="Hittinger C.T."/>
            <person name="Goker M."/>
            <person name="Salamov A."/>
            <person name="Wisecaver J."/>
            <person name="Long T.M."/>
            <person name="Aerts A.L."/>
            <person name="Barry K."/>
            <person name="Choi C."/>
            <person name="Clum A."/>
            <person name="Coughlan A.Y."/>
            <person name="Deshpande S."/>
            <person name="Douglass A.P."/>
            <person name="Hanson S.J."/>
            <person name="Klenk H.-P."/>
            <person name="Labutti K."/>
            <person name="Lapidus A."/>
            <person name="Lindquist E."/>
            <person name="Lipzen A."/>
            <person name="Meier-Kolthoff J.P."/>
            <person name="Ohm R.A."/>
            <person name="Otillar R.P."/>
            <person name="Pangilinan J."/>
            <person name="Peng Y."/>
            <person name="Rokas A."/>
            <person name="Rosa C.A."/>
            <person name="Scheuner C."/>
            <person name="Sibirny A.A."/>
            <person name="Slot J.C."/>
            <person name="Stielow J.B."/>
            <person name="Sun H."/>
            <person name="Kurtzman C.P."/>
            <person name="Blackwell M."/>
            <person name="Grigoriev I.V."/>
            <person name="Jeffries T.W."/>
        </authorList>
    </citation>
    <scope>NUCLEOTIDE SEQUENCE [LARGE SCALE GENOMIC DNA]</scope>
    <source>
        <strain evidence="2">NRRL YB-2248</strain>
    </source>
</reference>
<proteinExistence type="predicted"/>
<dbReference type="AlphaFoldDB" id="A0A1E4ST07"/>
<protein>
    <submittedName>
        <fullName evidence="1">Uncharacterized protein</fullName>
    </submittedName>
</protein>
<dbReference type="EMBL" id="KV453878">
    <property type="protein sequence ID" value="ODV82648.1"/>
    <property type="molecule type" value="Genomic_DNA"/>
</dbReference>
<accession>A0A1E4ST07</accession>
<evidence type="ECO:0000313" key="1">
    <source>
        <dbReference type="EMBL" id="ODV82648.1"/>
    </source>
</evidence>
<evidence type="ECO:0000313" key="2">
    <source>
        <dbReference type="Proteomes" id="UP000094801"/>
    </source>
</evidence>
<organism evidence="1 2">
    <name type="scientific">[Candida] arabinofermentans NRRL YB-2248</name>
    <dbReference type="NCBI Taxonomy" id="983967"/>
    <lineage>
        <taxon>Eukaryota</taxon>
        <taxon>Fungi</taxon>
        <taxon>Dikarya</taxon>
        <taxon>Ascomycota</taxon>
        <taxon>Saccharomycotina</taxon>
        <taxon>Pichiomycetes</taxon>
        <taxon>Pichiales</taxon>
        <taxon>Pichiaceae</taxon>
        <taxon>Ogataea</taxon>
        <taxon>Ogataea/Candida clade</taxon>
    </lineage>
</organism>
<name>A0A1E4ST07_9ASCO</name>
<dbReference type="Proteomes" id="UP000094801">
    <property type="component" value="Unassembled WGS sequence"/>
</dbReference>
<gene>
    <name evidence="1" type="ORF">CANARDRAFT_30686</name>
</gene>
<keyword evidence="2" id="KW-1185">Reference proteome</keyword>